<gene>
    <name evidence="1" type="ORF">J2Y00_002241</name>
</gene>
<protein>
    <submittedName>
        <fullName evidence="1">Uncharacterized protein</fullName>
    </submittedName>
</protein>
<dbReference type="Proteomes" id="UP001185331">
    <property type="component" value="Unassembled WGS sequence"/>
</dbReference>
<comment type="caution">
    <text evidence="1">The sequence shown here is derived from an EMBL/GenBank/DDBJ whole genome shotgun (WGS) entry which is preliminary data.</text>
</comment>
<proteinExistence type="predicted"/>
<organism evidence="1 2">
    <name type="scientific">Deinococcus soli</name>
    <name type="common">ex Cha et al. 2016</name>
    <dbReference type="NCBI Taxonomy" id="1309411"/>
    <lineage>
        <taxon>Bacteria</taxon>
        <taxon>Thermotogati</taxon>
        <taxon>Deinococcota</taxon>
        <taxon>Deinococci</taxon>
        <taxon>Deinococcales</taxon>
        <taxon>Deinococcaceae</taxon>
        <taxon>Deinococcus</taxon>
    </lineage>
</organism>
<evidence type="ECO:0000313" key="2">
    <source>
        <dbReference type="Proteomes" id="UP001185331"/>
    </source>
</evidence>
<reference evidence="1" key="1">
    <citation type="submission" date="2023-07" db="EMBL/GenBank/DDBJ databases">
        <title>Sorghum-associated microbial communities from plants grown in Nebraska, USA.</title>
        <authorList>
            <person name="Schachtman D."/>
        </authorList>
    </citation>
    <scope>NUCLEOTIDE SEQUENCE</scope>
    <source>
        <strain evidence="1">BE330</strain>
    </source>
</reference>
<sequence>MLKLIPSRPVSDLIDFIGLASCQVEYVLIDGDQERRLAVIPADDWEHTRVTDLTQTSDTTYSCGSVRNANFPDVSAAQRDDVRVKIDVWGQP</sequence>
<dbReference type="RefSeq" id="WP_309853101.1">
    <property type="nucleotide sequence ID" value="NZ_JAVDQJ010000004.1"/>
</dbReference>
<name>A0AAE4BMZ9_9DEIO</name>
<accession>A0AAE4BMZ9</accession>
<evidence type="ECO:0000313" key="1">
    <source>
        <dbReference type="EMBL" id="MDR6218644.1"/>
    </source>
</evidence>
<dbReference type="AlphaFoldDB" id="A0AAE4BMZ9"/>
<dbReference type="EMBL" id="JAVDQK010000005">
    <property type="protein sequence ID" value="MDR6218644.1"/>
    <property type="molecule type" value="Genomic_DNA"/>
</dbReference>